<organism evidence="1">
    <name type="scientific">viral metagenome</name>
    <dbReference type="NCBI Taxonomy" id="1070528"/>
    <lineage>
        <taxon>unclassified sequences</taxon>
        <taxon>metagenomes</taxon>
        <taxon>organismal metagenomes</taxon>
    </lineage>
</organism>
<dbReference type="AlphaFoldDB" id="A0A6M3JR35"/>
<dbReference type="EMBL" id="MT143547">
    <property type="protein sequence ID" value="QJA98043.1"/>
    <property type="molecule type" value="Genomic_DNA"/>
</dbReference>
<evidence type="ECO:0000313" key="2">
    <source>
        <dbReference type="EMBL" id="QJA98043.1"/>
    </source>
</evidence>
<proteinExistence type="predicted"/>
<name>A0A6M3JR35_9ZZZZ</name>
<dbReference type="PROSITE" id="PS51257">
    <property type="entry name" value="PROKAR_LIPOPROTEIN"/>
    <property type="match status" value="1"/>
</dbReference>
<accession>A0A6M3JR35</accession>
<protein>
    <submittedName>
        <fullName evidence="1">Uncharacterized protein</fullName>
    </submittedName>
</protein>
<reference evidence="1" key="1">
    <citation type="submission" date="2020-03" db="EMBL/GenBank/DDBJ databases">
        <title>The deep terrestrial virosphere.</title>
        <authorList>
            <person name="Holmfeldt K."/>
            <person name="Nilsson E."/>
            <person name="Simone D."/>
            <person name="Lopez-Fernandez M."/>
            <person name="Wu X."/>
            <person name="de Brujin I."/>
            <person name="Lundin D."/>
            <person name="Andersson A."/>
            <person name="Bertilsson S."/>
            <person name="Dopson M."/>
        </authorList>
    </citation>
    <scope>NUCLEOTIDE SEQUENCE</scope>
    <source>
        <strain evidence="1">MM415A03140</strain>
        <strain evidence="2">MM415B05749</strain>
    </source>
</reference>
<gene>
    <name evidence="1" type="ORF">MM415A03140_0012</name>
    <name evidence="2" type="ORF">MM415B05749_0012</name>
</gene>
<evidence type="ECO:0000313" key="1">
    <source>
        <dbReference type="EMBL" id="QJA71571.1"/>
    </source>
</evidence>
<dbReference type="EMBL" id="MT141882">
    <property type="protein sequence ID" value="QJA71571.1"/>
    <property type="molecule type" value="Genomic_DNA"/>
</dbReference>
<sequence>MVKLFVKNATIFCFIVGIIISTSGCWATKLPTKPPKEITHWVGDKESIKKYLDSPFAQAERYLIEAIK</sequence>